<name>A0AAN6N4P2_9PEZI</name>
<organism evidence="2 3">
    <name type="scientific">Diplogelasinospora grovesii</name>
    <dbReference type="NCBI Taxonomy" id="303347"/>
    <lineage>
        <taxon>Eukaryota</taxon>
        <taxon>Fungi</taxon>
        <taxon>Dikarya</taxon>
        <taxon>Ascomycota</taxon>
        <taxon>Pezizomycotina</taxon>
        <taxon>Sordariomycetes</taxon>
        <taxon>Sordariomycetidae</taxon>
        <taxon>Sordariales</taxon>
        <taxon>Diplogelasinosporaceae</taxon>
        <taxon>Diplogelasinospora</taxon>
    </lineage>
</organism>
<protein>
    <submittedName>
        <fullName evidence="2">Uncharacterized protein</fullName>
    </submittedName>
</protein>
<feature type="signal peptide" evidence="1">
    <location>
        <begin position="1"/>
        <end position="20"/>
    </location>
</feature>
<dbReference type="EMBL" id="MU853818">
    <property type="protein sequence ID" value="KAK3939009.1"/>
    <property type="molecule type" value="Genomic_DNA"/>
</dbReference>
<proteinExistence type="predicted"/>
<sequence length="258" mass="28544">MRFSKLKLALCVAFATAAHAGNSFISVPYKNRGSSFVIPQTTGLPNPTGVEIPLPTKFGSFDPIHTIGNGDYFNKRAGANKAVWVGVLMNNGTSSSSITPFHPLGSASISRLSFSQTPTPTSPPPPPQPNVGLYIQFEYSNYPMFYCDWHFYPVQLGPPQFFPCTEDYWNLPAPCTDDKGLSPPPFTPMDLPNIDMWNYKNCHYEPNTGANGAGQLTCPDPKSLKVDCIFDPLDHAPLHCAEDWRLIQPLVKCLWYEP</sequence>
<dbReference type="Proteomes" id="UP001303473">
    <property type="component" value="Unassembled WGS sequence"/>
</dbReference>
<keyword evidence="3" id="KW-1185">Reference proteome</keyword>
<evidence type="ECO:0000256" key="1">
    <source>
        <dbReference type="SAM" id="SignalP"/>
    </source>
</evidence>
<gene>
    <name evidence="2" type="ORF">QBC46DRAFT_388876</name>
</gene>
<feature type="chain" id="PRO_5042991183" evidence="1">
    <location>
        <begin position="21"/>
        <end position="258"/>
    </location>
</feature>
<comment type="caution">
    <text evidence="2">The sequence shown here is derived from an EMBL/GenBank/DDBJ whole genome shotgun (WGS) entry which is preliminary data.</text>
</comment>
<dbReference type="AlphaFoldDB" id="A0AAN6N4P2"/>
<accession>A0AAN6N4P2</accession>
<evidence type="ECO:0000313" key="3">
    <source>
        <dbReference type="Proteomes" id="UP001303473"/>
    </source>
</evidence>
<reference evidence="3" key="1">
    <citation type="journal article" date="2023" name="Mol. Phylogenet. Evol.">
        <title>Genome-scale phylogeny and comparative genomics of the fungal order Sordariales.</title>
        <authorList>
            <person name="Hensen N."/>
            <person name="Bonometti L."/>
            <person name="Westerberg I."/>
            <person name="Brannstrom I.O."/>
            <person name="Guillou S."/>
            <person name="Cros-Aarteil S."/>
            <person name="Calhoun S."/>
            <person name="Haridas S."/>
            <person name="Kuo A."/>
            <person name="Mondo S."/>
            <person name="Pangilinan J."/>
            <person name="Riley R."/>
            <person name="LaButti K."/>
            <person name="Andreopoulos B."/>
            <person name="Lipzen A."/>
            <person name="Chen C."/>
            <person name="Yan M."/>
            <person name="Daum C."/>
            <person name="Ng V."/>
            <person name="Clum A."/>
            <person name="Steindorff A."/>
            <person name="Ohm R.A."/>
            <person name="Martin F."/>
            <person name="Silar P."/>
            <person name="Natvig D.O."/>
            <person name="Lalanne C."/>
            <person name="Gautier V."/>
            <person name="Ament-Velasquez S.L."/>
            <person name="Kruys A."/>
            <person name="Hutchinson M.I."/>
            <person name="Powell A.J."/>
            <person name="Barry K."/>
            <person name="Miller A.N."/>
            <person name="Grigoriev I.V."/>
            <person name="Debuchy R."/>
            <person name="Gladieux P."/>
            <person name="Hiltunen Thoren M."/>
            <person name="Johannesson H."/>
        </authorList>
    </citation>
    <scope>NUCLEOTIDE SEQUENCE [LARGE SCALE GENOMIC DNA]</scope>
    <source>
        <strain evidence="3">CBS 340.73</strain>
    </source>
</reference>
<evidence type="ECO:0000313" key="2">
    <source>
        <dbReference type="EMBL" id="KAK3939009.1"/>
    </source>
</evidence>
<keyword evidence="1" id="KW-0732">Signal</keyword>